<dbReference type="Proteomes" id="UP001206206">
    <property type="component" value="Unassembled WGS sequence"/>
</dbReference>
<proteinExistence type="predicted"/>
<sequence length="66" mass="7106">MAVGYATPDVIGTRNRSRLMRTADVAMYESKTTSTPTQATLEHANAHSINGRRTGRLGTAYPVVLA</sequence>
<dbReference type="RefSeq" id="WP_255931411.1">
    <property type="nucleotide sequence ID" value="NZ_JANFNH010000039.1"/>
</dbReference>
<accession>A0ABT1PIP5</accession>
<gene>
    <name evidence="1" type="ORF">NON19_25155</name>
</gene>
<name>A0ABT1PIP5_9ACTN</name>
<reference evidence="1 2" key="1">
    <citation type="submission" date="2022-06" db="EMBL/GenBank/DDBJ databases">
        <title>Draft genome sequence of type strain Streptomyces rubrisoli DSM 42083.</title>
        <authorList>
            <person name="Duangmal K."/>
            <person name="Klaysubun C."/>
        </authorList>
    </citation>
    <scope>NUCLEOTIDE SEQUENCE [LARGE SCALE GENOMIC DNA]</scope>
    <source>
        <strain evidence="1 2">DSM 42083</strain>
    </source>
</reference>
<keyword evidence="2" id="KW-1185">Reference proteome</keyword>
<protein>
    <submittedName>
        <fullName evidence="1">Uncharacterized protein</fullName>
    </submittedName>
</protein>
<comment type="caution">
    <text evidence="1">The sequence shown here is derived from an EMBL/GenBank/DDBJ whole genome shotgun (WGS) entry which is preliminary data.</text>
</comment>
<dbReference type="EMBL" id="JANFNH010000039">
    <property type="protein sequence ID" value="MCQ4045231.1"/>
    <property type="molecule type" value="Genomic_DNA"/>
</dbReference>
<evidence type="ECO:0000313" key="2">
    <source>
        <dbReference type="Proteomes" id="UP001206206"/>
    </source>
</evidence>
<evidence type="ECO:0000313" key="1">
    <source>
        <dbReference type="EMBL" id="MCQ4045231.1"/>
    </source>
</evidence>
<organism evidence="1 2">
    <name type="scientific">Streptantibioticus rubrisoli</name>
    <dbReference type="NCBI Taxonomy" id="1387313"/>
    <lineage>
        <taxon>Bacteria</taxon>
        <taxon>Bacillati</taxon>
        <taxon>Actinomycetota</taxon>
        <taxon>Actinomycetes</taxon>
        <taxon>Kitasatosporales</taxon>
        <taxon>Streptomycetaceae</taxon>
        <taxon>Streptantibioticus</taxon>
    </lineage>
</organism>